<evidence type="ECO:0000313" key="2">
    <source>
        <dbReference type="Proteomes" id="UP000054485"/>
    </source>
</evidence>
<dbReference type="HOGENOM" id="CLU_1008931_0_0_1"/>
<reference evidence="2" key="2">
    <citation type="submission" date="2015-01" db="EMBL/GenBank/DDBJ databases">
        <title>Evolutionary Origins and Diversification of the Mycorrhizal Mutualists.</title>
        <authorList>
            <consortium name="DOE Joint Genome Institute"/>
            <consortium name="Mycorrhizal Genomics Consortium"/>
            <person name="Kohler A."/>
            <person name="Kuo A."/>
            <person name="Nagy L.G."/>
            <person name="Floudas D."/>
            <person name="Copeland A."/>
            <person name="Barry K.W."/>
            <person name="Cichocki N."/>
            <person name="Veneault-Fourrey C."/>
            <person name="LaButti K."/>
            <person name="Lindquist E.A."/>
            <person name="Lipzen A."/>
            <person name="Lundell T."/>
            <person name="Morin E."/>
            <person name="Murat C."/>
            <person name="Riley R."/>
            <person name="Ohm R."/>
            <person name="Sun H."/>
            <person name="Tunlid A."/>
            <person name="Henrissat B."/>
            <person name="Grigoriev I.V."/>
            <person name="Hibbett D.S."/>
            <person name="Martin F."/>
        </authorList>
    </citation>
    <scope>NUCLEOTIDE SEQUENCE [LARGE SCALE GENOMIC DNA]</scope>
    <source>
        <strain evidence="2">UH-Slu-Lm8-n1</strain>
    </source>
</reference>
<protein>
    <submittedName>
        <fullName evidence="1">Uncharacterized protein</fullName>
    </submittedName>
</protein>
<name>A0A0C9Z7A7_9AGAM</name>
<keyword evidence="2" id="KW-1185">Reference proteome</keyword>
<dbReference type="STRING" id="930992.A0A0C9Z7A7"/>
<sequence>MHPTGPSARSFKCTCTRKFTQENAYTKHQRSCVKGKKRLFSALSKAKELLGSAKWARLDARVSMESSSMQLHCPQPLSLPSDHANEALSAESSNIDPALSAGNVFGFVHQYFSSTPPLSHDPEEAITLQDISVIPPVVPANLGGLAEPYNPFYPYPNQSSFKLGHWYWNGTVQKSHQSFKELLDIVGCPDFDPGDVEHTHWDKINLQLGASVDDEGGDEWEDEDAASRIWGGHAFYRCIWQSPIKILLHDMSIYFMIIQYTRMSKLALIVNTLQAN</sequence>
<proteinExistence type="predicted"/>
<dbReference type="OrthoDB" id="2691920at2759"/>
<dbReference type="Proteomes" id="UP000054485">
    <property type="component" value="Unassembled WGS sequence"/>
</dbReference>
<organism evidence="1 2">
    <name type="scientific">Suillus luteus UH-Slu-Lm8-n1</name>
    <dbReference type="NCBI Taxonomy" id="930992"/>
    <lineage>
        <taxon>Eukaryota</taxon>
        <taxon>Fungi</taxon>
        <taxon>Dikarya</taxon>
        <taxon>Basidiomycota</taxon>
        <taxon>Agaricomycotina</taxon>
        <taxon>Agaricomycetes</taxon>
        <taxon>Agaricomycetidae</taxon>
        <taxon>Boletales</taxon>
        <taxon>Suillineae</taxon>
        <taxon>Suillaceae</taxon>
        <taxon>Suillus</taxon>
    </lineage>
</organism>
<gene>
    <name evidence="1" type="ORF">CY34DRAFT_99660</name>
</gene>
<reference evidence="1 2" key="1">
    <citation type="submission" date="2014-04" db="EMBL/GenBank/DDBJ databases">
        <authorList>
            <consortium name="DOE Joint Genome Institute"/>
            <person name="Kuo A."/>
            <person name="Ruytinx J."/>
            <person name="Rineau F."/>
            <person name="Colpaert J."/>
            <person name="Kohler A."/>
            <person name="Nagy L.G."/>
            <person name="Floudas D."/>
            <person name="Copeland A."/>
            <person name="Barry K.W."/>
            <person name="Cichocki N."/>
            <person name="Veneault-Fourrey C."/>
            <person name="LaButti K."/>
            <person name="Lindquist E.A."/>
            <person name="Lipzen A."/>
            <person name="Lundell T."/>
            <person name="Morin E."/>
            <person name="Murat C."/>
            <person name="Sun H."/>
            <person name="Tunlid A."/>
            <person name="Henrissat B."/>
            <person name="Grigoriev I.V."/>
            <person name="Hibbett D.S."/>
            <person name="Martin F."/>
            <person name="Nordberg H.P."/>
            <person name="Cantor M.N."/>
            <person name="Hua S.X."/>
        </authorList>
    </citation>
    <scope>NUCLEOTIDE SEQUENCE [LARGE SCALE GENOMIC DNA]</scope>
    <source>
        <strain evidence="1 2">UH-Slu-Lm8-n1</strain>
    </source>
</reference>
<dbReference type="EMBL" id="KN835949">
    <property type="protein sequence ID" value="KIK33405.1"/>
    <property type="molecule type" value="Genomic_DNA"/>
</dbReference>
<evidence type="ECO:0000313" key="1">
    <source>
        <dbReference type="EMBL" id="KIK33405.1"/>
    </source>
</evidence>
<dbReference type="AlphaFoldDB" id="A0A0C9Z7A7"/>
<dbReference type="InParanoid" id="A0A0C9Z7A7"/>
<accession>A0A0C9Z7A7</accession>